<keyword evidence="2" id="KW-1185">Reference proteome</keyword>
<feature type="domain" description="Double jelly roll-like" evidence="1">
    <location>
        <begin position="84"/>
        <end position="384"/>
    </location>
</feature>
<evidence type="ECO:0000259" key="1">
    <source>
        <dbReference type="Pfam" id="PF21738"/>
    </source>
</evidence>
<name>A0A6P7SG53_9MOLL</name>
<gene>
    <name evidence="3" type="primary">LOC115212234</name>
</gene>
<protein>
    <submittedName>
        <fullName evidence="3">Uncharacterized protein LOC115212234</fullName>
    </submittedName>
</protein>
<evidence type="ECO:0000313" key="2">
    <source>
        <dbReference type="Proteomes" id="UP000515154"/>
    </source>
</evidence>
<dbReference type="KEGG" id="osn:115212234"/>
<evidence type="ECO:0000313" key="3">
    <source>
        <dbReference type="RefSeq" id="XP_029636933.1"/>
    </source>
</evidence>
<dbReference type="Proteomes" id="UP000515154">
    <property type="component" value="Linkage group LG5"/>
</dbReference>
<reference evidence="3" key="1">
    <citation type="submission" date="2025-08" db="UniProtKB">
        <authorList>
            <consortium name="RefSeq"/>
        </authorList>
    </citation>
    <scope>IDENTIFICATION</scope>
</reference>
<proteinExistence type="predicted"/>
<sequence>MNTKEIFDIYDSEHSLFSDNSIKEFEYVEFPPINTTNLNTTGNKEIVIQQQDLITFPSDAYLYFEGELTKSDGTDIAAADYEKVSLINNSMMYLFERMTYLINGNVVEDIDRPGQTTSMLGMFKYSIPQSSSNGLSMSWLPDIDYNANESNNSMVLRSRFKKFSFNVPLDHIFGFMEDYKKVLYGVQQTFRLKRLVNHESLQVMKGENKTDFKLSLSKMSLFIPVIKPSLETEIKLYDQIDKKKILKILFRGRNTQTFIPAANSTNLSWNLQNTTGTPRYIVIGMQKNNLFSKSNFSNLELKKILVEINTRRYPNHDIEIDYPEEKYSRIFKQSYDFKKNFYDTDEPPSFSYITFKSLYPIYVIDISKYDDRTRVSNMDIQIKATFNSAPGTGVEVFATLLSDIELSLHSSDRRFNLIS</sequence>
<dbReference type="PANTHER" id="PTHR36159">
    <property type="entry name" value="PROTEIN CBG23766"/>
    <property type="match status" value="1"/>
</dbReference>
<dbReference type="InterPro" id="IPR049512">
    <property type="entry name" value="DJR-like_dom"/>
</dbReference>
<dbReference type="AlphaFoldDB" id="A0A6P7SG53"/>
<accession>A0A6P7SG53</accession>
<dbReference type="Pfam" id="PF21738">
    <property type="entry name" value="DJR-like_dom"/>
    <property type="match status" value="1"/>
</dbReference>
<organism evidence="2 3">
    <name type="scientific">Octopus sinensis</name>
    <name type="common">East Asian common octopus</name>
    <dbReference type="NCBI Taxonomy" id="2607531"/>
    <lineage>
        <taxon>Eukaryota</taxon>
        <taxon>Metazoa</taxon>
        <taxon>Spiralia</taxon>
        <taxon>Lophotrochozoa</taxon>
        <taxon>Mollusca</taxon>
        <taxon>Cephalopoda</taxon>
        <taxon>Coleoidea</taxon>
        <taxon>Octopodiformes</taxon>
        <taxon>Octopoda</taxon>
        <taxon>Incirrata</taxon>
        <taxon>Octopodidae</taxon>
        <taxon>Octopus</taxon>
    </lineage>
</organism>
<dbReference type="RefSeq" id="XP_029636933.1">
    <property type="nucleotide sequence ID" value="XM_029781073.1"/>
</dbReference>
<dbReference type="PANTHER" id="PTHR36159:SF1">
    <property type="entry name" value="RETROVIRUS-RELATED POL POLYPROTEIN FROM TRANSPOSON 412-LIKE PROTEIN"/>
    <property type="match status" value="1"/>
</dbReference>